<organism evidence="9 10">
    <name type="scientific">Lapidilactobacillus mulanensis</name>
    <dbReference type="NCBI Taxonomy" id="2485999"/>
    <lineage>
        <taxon>Bacteria</taxon>
        <taxon>Bacillati</taxon>
        <taxon>Bacillota</taxon>
        <taxon>Bacilli</taxon>
        <taxon>Lactobacillales</taxon>
        <taxon>Lactobacillaceae</taxon>
        <taxon>Lapidilactobacillus</taxon>
    </lineage>
</organism>
<dbReference type="InterPro" id="IPR057309">
    <property type="entry name" value="PcsB_CC"/>
</dbReference>
<feature type="coiled-coil region" evidence="6">
    <location>
        <begin position="47"/>
        <end position="120"/>
    </location>
</feature>
<dbReference type="PANTHER" id="PTHR47053">
    <property type="entry name" value="MUREIN DD-ENDOPEPTIDASE MEPH-RELATED"/>
    <property type="match status" value="1"/>
</dbReference>
<dbReference type="Pfam" id="PF24568">
    <property type="entry name" value="CC_PcsB"/>
    <property type="match status" value="1"/>
</dbReference>
<dbReference type="Gene3D" id="6.10.250.3150">
    <property type="match status" value="1"/>
</dbReference>
<evidence type="ECO:0000313" key="10">
    <source>
        <dbReference type="Proteomes" id="UP001597244"/>
    </source>
</evidence>
<keyword evidence="2" id="KW-0645">Protease</keyword>
<dbReference type="Gene3D" id="3.90.1720.10">
    <property type="entry name" value="endopeptidase domain like (from Nostoc punctiforme)"/>
    <property type="match status" value="1"/>
</dbReference>
<keyword evidence="10" id="KW-1185">Reference proteome</keyword>
<dbReference type="Pfam" id="PF00877">
    <property type="entry name" value="NLPC_P60"/>
    <property type="match status" value="1"/>
</dbReference>
<feature type="coiled-coil region" evidence="6">
    <location>
        <begin position="217"/>
        <end position="244"/>
    </location>
</feature>
<dbReference type="PANTHER" id="PTHR47053:SF1">
    <property type="entry name" value="MUREIN DD-ENDOPEPTIDASE MEPH-RELATED"/>
    <property type="match status" value="1"/>
</dbReference>
<dbReference type="InterPro" id="IPR051202">
    <property type="entry name" value="Peptidase_C40"/>
</dbReference>
<evidence type="ECO:0000256" key="1">
    <source>
        <dbReference type="ARBA" id="ARBA00007074"/>
    </source>
</evidence>
<gene>
    <name evidence="9" type="ORF">ACFQ4L_06410</name>
</gene>
<dbReference type="Proteomes" id="UP001597244">
    <property type="component" value="Unassembled WGS sequence"/>
</dbReference>
<evidence type="ECO:0000256" key="3">
    <source>
        <dbReference type="ARBA" id="ARBA00022729"/>
    </source>
</evidence>
<accession>A0ABW4DQF0</accession>
<proteinExistence type="inferred from homology"/>
<sequence length="408" mass="42885">MRKLTKRILISAAAFLLAGPVFISPNTVSADKVSDAKAAISSNQSSSAKLLDQINTQQSKVDKLNNDVSDKMVEINKTQTLISATQTRISDLSGEIDTAQAELSDRKSVLREQLIELQKKSTNSVSGNVYVDFVLSSDDFTDLISRSFAVNKLNKANKDAMDAVDAAKQKLAGLKDEQVSKAAQLVATKAKLVTEKDNLVSVKTSAEAAQVSLQTQLEDNKDALAGLQTELDQASAAVKAAAEAQAKQEAADKAAAAAKAVKTASAAKVTATVTTTNNNKGNSSSATPSIPSVSGGSIASNAARYIDVPYVWGGASPAGFDCSGLIWYAAKQAGIDLPRVSQAQSTLGTYVSVNNLQAGDLVFWGGVGSAHHVGIYIGNGQYIHAPTTGQNVKVGTLQYYRPDFGRRL</sequence>
<evidence type="ECO:0000256" key="6">
    <source>
        <dbReference type="SAM" id="Coils"/>
    </source>
</evidence>
<feature type="domain" description="NlpC/P60" evidence="8">
    <location>
        <begin position="292"/>
        <end position="408"/>
    </location>
</feature>
<feature type="chain" id="PRO_5046675959" evidence="7">
    <location>
        <begin position="24"/>
        <end position="408"/>
    </location>
</feature>
<keyword evidence="4" id="KW-0378">Hydrolase</keyword>
<evidence type="ECO:0000259" key="8">
    <source>
        <dbReference type="PROSITE" id="PS51935"/>
    </source>
</evidence>
<keyword evidence="3 7" id="KW-0732">Signal</keyword>
<dbReference type="SUPFAM" id="SSF54001">
    <property type="entry name" value="Cysteine proteinases"/>
    <property type="match status" value="1"/>
</dbReference>
<keyword evidence="6" id="KW-0175">Coiled coil</keyword>
<evidence type="ECO:0000256" key="5">
    <source>
        <dbReference type="ARBA" id="ARBA00022807"/>
    </source>
</evidence>
<dbReference type="InterPro" id="IPR000064">
    <property type="entry name" value="NLP_P60_dom"/>
</dbReference>
<evidence type="ECO:0000256" key="7">
    <source>
        <dbReference type="SAM" id="SignalP"/>
    </source>
</evidence>
<keyword evidence="5" id="KW-0788">Thiol protease</keyword>
<feature type="signal peptide" evidence="7">
    <location>
        <begin position="1"/>
        <end position="23"/>
    </location>
</feature>
<evidence type="ECO:0000256" key="2">
    <source>
        <dbReference type="ARBA" id="ARBA00022670"/>
    </source>
</evidence>
<dbReference type="PROSITE" id="PS51935">
    <property type="entry name" value="NLPC_P60"/>
    <property type="match status" value="1"/>
</dbReference>
<comment type="similarity">
    <text evidence="1">Belongs to the peptidase C40 family.</text>
</comment>
<dbReference type="EMBL" id="JBHTOF010000077">
    <property type="protein sequence ID" value="MFD1465709.1"/>
    <property type="molecule type" value="Genomic_DNA"/>
</dbReference>
<dbReference type="InterPro" id="IPR038765">
    <property type="entry name" value="Papain-like_cys_pep_sf"/>
</dbReference>
<protein>
    <submittedName>
        <fullName evidence="9">NlpC/P60 family protein</fullName>
    </submittedName>
</protein>
<reference evidence="10" key="1">
    <citation type="journal article" date="2019" name="Int. J. Syst. Evol. Microbiol.">
        <title>The Global Catalogue of Microorganisms (GCM) 10K type strain sequencing project: providing services to taxonomists for standard genome sequencing and annotation.</title>
        <authorList>
            <consortium name="The Broad Institute Genomics Platform"/>
            <consortium name="The Broad Institute Genome Sequencing Center for Infectious Disease"/>
            <person name="Wu L."/>
            <person name="Ma J."/>
        </authorList>
    </citation>
    <scope>NUCLEOTIDE SEQUENCE [LARGE SCALE GENOMIC DNA]</scope>
    <source>
        <strain evidence="10">CCM 8951</strain>
    </source>
</reference>
<evidence type="ECO:0000313" key="9">
    <source>
        <dbReference type="EMBL" id="MFD1465709.1"/>
    </source>
</evidence>
<name>A0ABW4DQF0_9LACO</name>
<evidence type="ECO:0000256" key="4">
    <source>
        <dbReference type="ARBA" id="ARBA00022801"/>
    </source>
</evidence>
<feature type="coiled-coil region" evidence="6">
    <location>
        <begin position="150"/>
        <end position="177"/>
    </location>
</feature>
<dbReference type="RefSeq" id="WP_379894840.1">
    <property type="nucleotide sequence ID" value="NZ_JBHTOF010000077.1"/>
</dbReference>
<comment type="caution">
    <text evidence="9">The sequence shown here is derived from an EMBL/GenBank/DDBJ whole genome shotgun (WGS) entry which is preliminary data.</text>
</comment>